<dbReference type="InterPro" id="IPR008515">
    <property type="entry name" value="Ubiquitin-like_Pup"/>
</dbReference>
<dbReference type="RefSeq" id="WP_004805393.1">
    <property type="nucleotide sequence ID" value="NZ_CP116394.1"/>
</dbReference>
<dbReference type="GO" id="GO:0019941">
    <property type="term" value="P:modification-dependent protein catabolic process"/>
    <property type="evidence" value="ECO:0007669"/>
    <property type="project" value="InterPro"/>
</dbReference>
<accession>A0AB38XS55</accession>
<gene>
    <name evidence="6" type="ORF">PIG85_05140</name>
</gene>
<evidence type="ECO:0000256" key="5">
    <source>
        <dbReference type="SAM" id="MobiDB-lite"/>
    </source>
</evidence>
<comment type="similarity">
    <text evidence="2">Belongs to the prokaryotic ubiquitin-like protein family.</text>
</comment>
<comment type="pathway">
    <text evidence="1">Protein degradation; proteasomal Pup-dependent pathway.</text>
</comment>
<dbReference type="AlphaFoldDB" id="A0AB38XS55"/>
<dbReference type="KEGG" id="wne:PIG85_05140"/>
<dbReference type="GO" id="GO:0070628">
    <property type="term" value="F:proteasome binding"/>
    <property type="evidence" value="ECO:0007669"/>
    <property type="project" value="InterPro"/>
</dbReference>
<evidence type="ECO:0000256" key="2">
    <source>
        <dbReference type="ARBA" id="ARBA00010616"/>
    </source>
</evidence>
<dbReference type="GO" id="GO:0070490">
    <property type="term" value="P:protein pupylation"/>
    <property type="evidence" value="ECO:0007669"/>
    <property type="project" value="InterPro"/>
</dbReference>
<evidence type="ECO:0000256" key="1">
    <source>
        <dbReference type="ARBA" id="ARBA00004707"/>
    </source>
</evidence>
<dbReference type="Proteomes" id="UP001211044">
    <property type="component" value="Chromosome"/>
</dbReference>
<reference evidence="6" key="1">
    <citation type="submission" date="2023-01" db="EMBL/GenBank/DDBJ databases">
        <title>Comparative Genomic Analysis of the Clinically-Derived Winkia Strain NY0527 Provides Evidence into the Taxonomic Reassignment of Winkia neuii and Characterizes Their Virulence Traits.</title>
        <authorList>
            <person name="Cai X."/>
            <person name="Peng Y."/>
            <person name="Li M."/>
            <person name="Qiu Y."/>
            <person name="Wang Y."/>
            <person name="Xu L."/>
            <person name="Hou Q."/>
        </authorList>
    </citation>
    <scope>NUCLEOTIDE SEQUENCE</scope>
    <source>
        <strain evidence="6">NY0527</strain>
    </source>
</reference>
<dbReference type="GO" id="GO:0010498">
    <property type="term" value="P:proteasomal protein catabolic process"/>
    <property type="evidence" value="ECO:0007669"/>
    <property type="project" value="InterPro"/>
</dbReference>
<feature type="region of interest" description="Disordered" evidence="5">
    <location>
        <begin position="1"/>
        <end position="27"/>
    </location>
</feature>
<name>A0AB38XS55_9ACTO</name>
<proteinExistence type="inferred from homology"/>
<dbReference type="Pfam" id="PF05639">
    <property type="entry name" value="Pup"/>
    <property type="match status" value="1"/>
</dbReference>
<sequence>MQEQIYGGKDENAEEGGQIHVSAQQNDQGIDDLLDEIDSVLATDAQSFVQGFVQKGGQ</sequence>
<dbReference type="EMBL" id="CP116394">
    <property type="protein sequence ID" value="WCE47034.1"/>
    <property type="molecule type" value="Genomic_DNA"/>
</dbReference>
<protein>
    <recommendedName>
        <fullName evidence="3">Prokaryotic ubiquitin-like protein Pup</fullName>
    </recommendedName>
    <alternativeName>
        <fullName evidence="4">Bacterial ubiquitin-like modifier</fullName>
    </alternativeName>
</protein>
<dbReference type="NCBIfam" id="TIGR03687">
    <property type="entry name" value="pupylate_cterm"/>
    <property type="match status" value="1"/>
</dbReference>
<evidence type="ECO:0000313" key="6">
    <source>
        <dbReference type="EMBL" id="WCE47034.1"/>
    </source>
</evidence>
<dbReference type="GO" id="GO:0031386">
    <property type="term" value="F:protein tag activity"/>
    <property type="evidence" value="ECO:0007669"/>
    <property type="project" value="InterPro"/>
</dbReference>
<evidence type="ECO:0000313" key="7">
    <source>
        <dbReference type="Proteomes" id="UP001211044"/>
    </source>
</evidence>
<organism evidence="6 7">
    <name type="scientific">Winkia neuii subsp. anitrata</name>
    <dbReference type="NCBI Taxonomy" id="29318"/>
    <lineage>
        <taxon>Bacteria</taxon>
        <taxon>Bacillati</taxon>
        <taxon>Actinomycetota</taxon>
        <taxon>Actinomycetes</taxon>
        <taxon>Actinomycetales</taxon>
        <taxon>Actinomycetaceae</taxon>
        <taxon>Winkia</taxon>
    </lineage>
</organism>
<evidence type="ECO:0000256" key="3">
    <source>
        <dbReference type="ARBA" id="ARBA00016748"/>
    </source>
</evidence>
<evidence type="ECO:0000256" key="4">
    <source>
        <dbReference type="ARBA" id="ARBA00032321"/>
    </source>
</evidence>